<dbReference type="Proteomes" id="UP000192923">
    <property type="component" value="Unassembled WGS sequence"/>
</dbReference>
<dbReference type="InterPro" id="IPR005628">
    <property type="entry name" value="GspK"/>
</dbReference>
<sequence length="312" mass="34227">MPHVPPLRQRGLALILVLWVITLMTIMAGSYALSTRREAALLTHAHERAKAVALADGGVHYAMLMLMLPNPKLRWRADGTEYVWGSEQARVRIRVYDEGGKVDLNAATPTTLRGLFNLLLHDDDKAMALADAIQDWRDPDDLKGMHGAEAPEYEAAGLKTLPQNRNFLVLEELRGVLGMTPELYRKLQPWLTLYSSQDGLNPAKASREVLSALLNGDQGALETYLMQRSQAQVGAPPPPPPPPPPGLKFHQVGDMSYTVEAASEFADQPGSGVRATIKRGRGMDGSPFTYLTWRARTTPPPKLGQEPNPAGE</sequence>
<dbReference type="InterPro" id="IPR049031">
    <property type="entry name" value="T2SSK_SAM-like_1st"/>
</dbReference>
<evidence type="ECO:0000256" key="5">
    <source>
        <dbReference type="ARBA" id="ARBA00022519"/>
    </source>
</evidence>
<proteinExistence type="inferred from homology"/>
<evidence type="ECO:0000313" key="13">
    <source>
        <dbReference type="EMBL" id="SMF96955.1"/>
    </source>
</evidence>
<evidence type="ECO:0000256" key="11">
    <source>
        <dbReference type="SAM" id="Phobius"/>
    </source>
</evidence>
<keyword evidence="3" id="KW-0813">Transport</keyword>
<dbReference type="OrthoDB" id="9181871at2"/>
<feature type="compositionally biased region" description="Pro residues" evidence="10">
    <location>
        <begin position="235"/>
        <end position="246"/>
    </location>
</feature>
<keyword evidence="5" id="KW-0997">Cell inner membrane</keyword>
<dbReference type="GO" id="GO:0009306">
    <property type="term" value="P:protein secretion"/>
    <property type="evidence" value="ECO:0007669"/>
    <property type="project" value="InterPro"/>
</dbReference>
<keyword evidence="14" id="KW-1185">Reference proteome</keyword>
<organism evidence="13 14">
    <name type="scientific">Methylomagnum ishizawai</name>
    <dbReference type="NCBI Taxonomy" id="1760988"/>
    <lineage>
        <taxon>Bacteria</taxon>
        <taxon>Pseudomonadati</taxon>
        <taxon>Pseudomonadota</taxon>
        <taxon>Gammaproteobacteria</taxon>
        <taxon>Methylococcales</taxon>
        <taxon>Methylococcaceae</taxon>
        <taxon>Methylomagnum</taxon>
    </lineage>
</organism>
<comment type="subcellular location">
    <subcellularLocation>
        <location evidence="1">Cell inner membrane</location>
    </subcellularLocation>
</comment>
<dbReference type="SUPFAM" id="SSF158544">
    <property type="entry name" value="GspK insert domain-like"/>
    <property type="match status" value="1"/>
</dbReference>
<feature type="domain" description="T2SS protein K first SAM-like" evidence="12">
    <location>
        <begin position="106"/>
        <end position="194"/>
    </location>
</feature>
<dbReference type="AlphaFoldDB" id="A0A1Y6DBE8"/>
<reference evidence="13 14" key="1">
    <citation type="submission" date="2016-12" db="EMBL/GenBank/DDBJ databases">
        <authorList>
            <person name="Song W.-J."/>
            <person name="Kurnit D.M."/>
        </authorList>
    </citation>
    <scope>NUCLEOTIDE SEQUENCE [LARGE SCALE GENOMIC DNA]</scope>
    <source>
        <strain evidence="13 14">175</strain>
    </source>
</reference>
<feature type="region of interest" description="Disordered" evidence="10">
    <location>
        <begin position="286"/>
        <end position="312"/>
    </location>
</feature>
<feature type="transmembrane region" description="Helical" evidence="11">
    <location>
        <begin position="12"/>
        <end position="31"/>
    </location>
</feature>
<dbReference type="STRING" id="1760988.SAMN02949497_4369"/>
<keyword evidence="9 11" id="KW-0472">Membrane</keyword>
<evidence type="ECO:0000256" key="1">
    <source>
        <dbReference type="ARBA" id="ARBA00004533"/>
    </source>
</evidence>
<accession>A0A1Y6DBE8</accession>
<evidence type="ECO:0000256" key="4">
    <source>
        <dbReference type="ARBA" id="ARBA00022475"/>
    </source>
</evidence>
<name>A0A1Y6DBE8_9GAMM</name>
<evidence type="ECO:0000256" key="8">
    <source>
        <dbReference type="ARBA" id="ARBA00022989"/>
    </source>
</evidence>
<dbReference type="PANTHER" id="PTHR38831">
    <property type="entry name" value="TYPE II SECRETION SYSTEM PROTEIN K"/>
    <property type="match status" value="1"/>
</dbReference>
<dbReference type="Gene3D" id="1.10.40.60">
    <property type="entry name" value="EpsJ-like"/>
    <property type="match status" value="1"/>
</dbReference>
<dbReference type="EMBL" id="FXAM01000001">
    <property type="protein sequence ID" value="SMF96955.1"/>
    <property type="molecule type" value="Genomic_DNA"/>
</dbReference>
<evidence type="ECO:0000256" key="2">
    <source>
        <dbReference type="ARBA" id="ARBA00007246"/>
    </source>
</evidence>
<dbReference type="InterPro" id="IPR038072">
    <property type="entry name" value="GspK_central_sf"/>
</dbReference>
<keyword evidence="4" id="KW-1003">Cell membrane</keyword>
<dbReference type="RefSeq" id="WP_085215795.1">
    <property type="nucleotide sequence ID" value="NZ_FXAM01000001.1"/>
</dbReference>
<evidence type="ECO:0000259" key="12">
    <source>
        <dbReference type="Pfam" id="PF21687"/>
    </source>
</evidence>
<feature type="region of interest" description="Disordered" evidence="10">
    <location>
        <begin position="229"/>
        <end position="248"/>
    </location>
</feature>
<evidence type="ECO:0000256" key="3">
    <source>
        <dbReference type="ARBA" id="ARBA00022448"/>
    </source>
</evidence>
<gene>
    <name evidence="13" type="ORF">SAMN02949497_4369</name>
</gene>
<dbReference type="Pfam" id="PF21687">
    <property type="entry name" value="T2SSK_1st"/>
    <property type="match status" value="1"/>
</dbReference>
<keyword evidence="8 11" id="KW-1133">Transmembrane helix</keyword>
<keyword evidence="6 11" id="KW-0812">Transmembrane</keyword>
<evidence type="ECO:0000256" key="6">
    <source>
        <dbReference type="ARBA" id="ARBA00022692"/>
    </source>
</evidence>
<comment type="similarity">
    <text evidence="2">Belongs to the GSP K family.</text>
</comment>
<keyword evidence="7" id="KW-0653">Protein transport</keyword>
<protein>
    <submittedName>
        <fullName evidence="13">General secretion pathway protein K</fullName>
    </submittedName>
</protein>
<evidence type="ECO:0000313" key="14">
    <source>
        <dbReference type="Proteomes" id="UP000192923"/>
    </source>
</evidence>
<evidence type="ECO:0000256" key="10">
    <source>
        <dbReference type="SAM" id="MobiDB-lite"/>
    </source>
</evidence>
<dbReference type="GO" id="GO:0005886">
    <property type="term" value="C:plasma membrane"/>
    <property type="evidence" value="ECO:0007669"/>
    <property type="project" value="UniProtKB-SubCell"/>
</dbReference>
<evidence type="ECO:0000256" key="9">
    <source>
        <dbReference type="ARBA" id="ARBA00023136"/>
    </source>
</evidence>
<evidence type="ECO:0000256" key="7">
    <source>
        <dbReference type="ARBA" id="ARBA00022927"/>
    </source>
</evidence>
<dbReference type="PANTHER" id="PTHR38831:SF2">
    <property type="entry name" value="TYPE II SECRETION SYSTEM PROTEIN K"/>
    <property type="match status" value="1"/>
</dbReference>